<dbReference type="PANTHER" id="PTHR31367:SF5">
    <property type="entry name" value="CYTOSOLIC 5'-NUCLEOTIDASE 1A"/>
    <property type="match status" value="1"/>
</dbReference>
<proteinExistence type="predicted"/>
<dbReference type="Proteomes" id="UP000005707">
    <property type="component" value="Unassembled WGS sequence"/>
</dbReference>
<dbReference type="InParanoid" id="U2DRL8"/>
<dbReference type="GO" id="GO:0000287">
    <property type="term" value="F:magnesium ion binding"/>
    <property type="evidence" value="ECO:0007669"/>
    <property type="project" value="InterPro"/>
</dbReference>
<keyword evidence="1" id="KW-0378">Hydrolase</keyword>
<dbReference type="InterPro" id="IPR023214">
    <property type="entry name" value="HAD_sf"/>
</dbReference>
<dbReference type="RefSeq" id="WP_008824591.1">
    <property type="nucleotide sequence ID" value="NZ_AFNU02000014.1"/>
</dbReference>
<gene>
    <name evidence="1" type="ORF">HLPCO_002791</name>
</gene>
<protein>
    <submittedName>
        <fullName evidence="1">5'-nucleotidase protein</fullName>
        <ecNumber evidence="1">3.1.3.5</ecNumber>
    </submittedName>
</protein>
<accession>U2DRL8</accession>
<dbReference type="InterPro" id="IPR010394">
    <property type="entry name" value="5-nucleotidase"/>
</dbReference>
<dbReference type="OrthoDB" id="9778569at2"/>
<evidence type="ECO:0000313" key="2">
    <source>
        <dbReference type="Proteomes" id="UP000005707"/>
    </source>
</evidence>
<dbReference type="EMBL" id="AFNU02000014">
    <property type="protein sequence ID" value="ERJ11222.1"/>
    <property type="molecule type" value="Genomic_DNA"/>
</dbReference>
<dbReference type="GO" id="GO:0000166">
    <property type="term" value="F:nucleotide binding"/>
    <property type="evidence" value="ECO:0007669"/>
    <property type="project" value="InterPro"/>
</dbReference>
<reference evidence="1 2" key="1">
    <citation type="journal article" date="2011" name="J. Bacteriol.">
        <title>Genome sequence of Haloplasma contractile, an unusual contractile bacterium from a deep-sea anoxic brine lake.</title>
        <authorList>
            <person name="Antunes A."/>
            <person name="Alam I."/>
            <person name="El Dorry H."/>
            <person name="Siam R."/>
            <person name="Robertson A."/>
            <person name="Bajic V.B."/>
            <person name="Stingl U."/>
        </authorList>
    </citation>
    <scope>NUCLEOTIDE SEQUENCE [LARGE SCALE GENOMIC DNA]</scope>
    <source>
        <strain evidence="1 2">SSD-17B</strain>
    </source>
</reference>
<dbReference type="eggNOG" id="ENOG502Z7TB">
    <property type="taxonomic scope" value="Bacteria"/>
</dbReference>
<keyword evidence="2" id="KW-1185">Reference proteome</keyword>
<organism evidence="1 2">
    <name type="scientific">Haloplasma contractile SSD-17B</name>
    <dbReference type="NCBI Taxonomy" id="1033810"/>
    <lineage>
        <taxon>Bacteria</taxon>
        <taxon>Bacillati</taxon>
        <taxon>Mycoplasmatota</taxon>
        <taxon>Mollicutes</taxon>
        <taxon>Haloplasmatales</taxon>
        <taxon>Haloplasmataceae</taxon>
        <taxon>Haloplasma</taxon>
    </lineage>
</organism>
<dbReference type="STRING" id="1033810.HLPCO_002791"/>
<dbReference type="PANTHER" id="PTHR31367">
    <property type="entry name" value="CYTOSOLIC 5'-NUCLEOTIDASE 1 FAMILY MEMBER"/>
    <property type="match status" value="1"/>
</dbReference>
<dbReference type="EC" id="3.1.3.5" evidence="1"/>
<evidence type="ECO:0000313" key="1">
    <source>
        <dbReference type="EMBL" id="ERJ11222.1"/>
    </source>
</evidence>
<comment type="caution">
    <text evidence="1">The sequence shown here is derived from an EMBL/GenBank/DDBJ whole genome shotgun (WGS) entry which is preliminary data.</text>
</comment>
<dbReference type="GO" id="GO:0005737">
    <property type="term" value="C:cytoplasm"/>
    <property type="evidence" value="ECO:0007669"/>
    <property type="project" value="InterPro"/>
</dbReference>
<reference evidence="1 2" key="2">
    <citation type="journal article" date="2013" name="PLoS ONE">
        <title>INDIGO - INtegrated Data Warehouse of MIcrobial GenOmes with Examples from the Red Sea Extremophiles.</title>
        <authorList>
            <person name="Alam I."/>
            <person name="Antunes A."/>
            <person name="Kamau A.A."/>
            <person name="Ba Alawi W."/>
            <person name="Kalkatawi M."/>
            <person name="Stingl U."/>
            <person name="Bajic V.B."/>
        </authorList>
    </citation>
    <scope>NUCLEOTIDE SEQUENCE [LARGE SCALE GENOMIC DNA]</scope>
    <source>
        <strain evidence="1 2">SSD-17B</strain>
    </source>
</reference>
<dbReference type="Gene3D" id="3.40.50.1000">
    <property type="entry name" value="HAD superfamily/HAD-like"/>
    <property type="match status" value="1"/>
</dbReference>
<name>U2DRL8_9MOLU</name>
<dbReference type="GO" id="GO:0009117">
    <property type="term" value="P:nucleotide metabolic process"/>
    <property type="evidence" value="ECO:0007669"/>
    <property type="project" value="InterPro"/>
</dbReference>
<dbReference type="GO" id="GO:0008253">
    <property type="term" value="F:5'-nucleotidase activity"/>
    <property type="evidence" value="ECO:0007669"/>
    <property type="project" value="UniProtKB-EC"/>
</dbReference>
<sequence length="300" mass="34974">MSKQTNRKLVVGISSRALFNLEKENQIFEDMGLKEYKKYQLEHENEELEKGPGFPLIEALLKMDEKLDDFDVEVMIISRNDPQTGLRVFNSIEYYGLNITRAAFTGGEPATQYLKAYNIDLFLSRSRDDVQDAINMGFAAGLLYDHQNDSYDYQIDQIRIAFDGDSVIFSDEAEKVYQEQGLCEFHRSEKEKENIPLQEGPFCQVLKKLSLIKEQETREQQYIRIAIVTARSCPAHKRPIITLRKWNALVDEIFYMGGLTKKEVLKQFNPHIFFDDQDKHLREASEYVPSVWVPYCNKKQ</sequence>
<dbReference type="Pfam" id="PF06189">
    <property type="entry name" value="5-nucleotidase"/>
    <property type="match status" value="1"/>
</dbReference>
<dbReference type="AlphaFoldDB" id="U2DRL8"/>